<sequence length="62" mass="7203">MKVADKHITEFVLAQFTDKYKVLVRQAHCVGYSYLRVTDRCTIVLNETVAYRLAQRILITSL</sequence>
<evidence type="ECO:0000313" key="2">
    <source>
        <dbReference type="Proteomes" id="UP001202180"/>
    </source>
</evidence>
<comment type="caution">
    <text evidence="1">The sequence shown here is derived from an EMBL/GenBank/DDBJ whole genome shotgun (WGS) entry which is preliminary data.</text>
</comment>
<dbReference type="Proteomes" id="UP001202180">
    <property type="component" value="Unassembled WGS sequence"/>
</dbReference>
<proteinExistence type="predicted"/>
<protein>
    <submittedName>
        <fullName evidence="1">Uncharacterized protein</fullName>
    </submittedName>
</protein>
<gene>
    <name evidence="1" type="ORF">M0L20_19095</name>
</gene>
<dbReference type="RefSeq" id="WP_232558198.1">
    <property type="nucleotide sequence ID" value="NZ_JALPRF010000003.1"/>
</dbReference>
<dbReference type="EMBL" id="JALPRF010000003">
    <property type="protein sequence ID" value="MCK8493981.1"/>
    <property type="molecule type" value="Genomic_DNA"/>
</dbReference>
<accession>A0ABT0HP77</accession>
<reference evidence="1 2" key="1">
    <citation type="submission" date="2022-04" db="EMBL/GenBank/DDBJ databases">
        <title>Spirosoma sp. strain RP8 genome sequencing and assembly.</title>
        <authorList>
            <person name="Jung Y."/>
        </authorList>
    </citation>
    <scope>NUCLEOTIDE SEQUENCE [LARGE SCALE GENOMIC DNA]</scope>
    <source>
        <strain evidence="1 2">RP8</strain>
    </source>
</reference>
<name>A0ABT0HP77_9BACT</name>
<organism evidence="1 2">
    <name type="scientific">Spirosoma liriopis</name>
    <dbReference type="NCBI Taxonomy" id="2937440"/>
    <lineage>
        <taxon>Bacteria</taxon>
        <taxon>Pseudomonadati</taxon>
        <taxon>Bacteroidota</taxon>
        <taxon>Cytophagia</taxon>
        <taxon>Cytophagales</taxon>
        <taxon>Cytophagaceae</taxon>
        <taxon>Spirosoma</taxon>
    </lineage>
</organism>
<keyword evidence="2" id="KW-1185">Reference proteome</keyword>
<evidence type="ECO:0000313" key="1">
    <source>
        <dbReference type="EMBL" id="MCK8493981.1"/>
    </source>
</evidence>